<feature type="compositionally biased region" description="Basic and acidic residues" evidence="1">
    <location>
        <begin position="85"/>
        <end position="100"/>
    </location>
</feature>
<evidence type="ECO:0000256" key="1">
    <source>
        <dbReference type="SAM" id="MobiDB-lite"/>
    </source>
</evidence>
<comment type="caution">
    <text evidence="2">The sequence shown here is derived from an EMBL/GenBank/DDBJ whole genome shotgun (WGS) entry which is preliminary data.</text>
</comment>
<protein>
    <submittedName>
        <fullName evidence="2">Uncharacterized protein</fullName>
    </submittedName>
</protein>
<reference evidence="2" key="1">
    <citation type="submission" date="2020-09" db="EMBL/GenBank/DDBJ databases">
        <title>Genome-Enabled Discovery of Anthraquinone Biosynthesis in Senna tora.</title>
        <authorList>
            <person name="Kang S.-H."/>
            <person name="Pandey R.P."/>
            <person name="Lee C.-M."/>
            <person name="Sim J.-S."/>
            <person name="Jeong J.-T."/>
            <person name="Choi B.-S."/>
            <person name="Jung M."/>
            <person name="Ginzburg D."/>
            <person name="Zhao K."/>
            <person name="Won S.Y."/>
            <person name="Oh T.-J."/>
            <person name="Yu Y."/>
            <person name="Kim N.-H."/>
            <person name="Lee O.R."/>
            <person name="Lee T.-H."/>
            <person name="Bashyal P."/>
            <person name="Kim T.-S."/>
            <person name="Lee W.-H."/>
            <person name="Kawkins C."/>
            <person name="Kim C.-K."/>
            <person name="Kim J.S."/>
            <person name="Ahn B.O."/>
            <person name="Rhee S.Y."/>
            <person name="Sohng J.K."/>
        </authorList>
    </citation>
    <scope>NUCLEOTIDE SEQUENCE</scope>
    <source>
        <tissue evidence="2">Leaf</tissue>
    </source>
</reference>
<gene>
    <name evidence="2" type="ORF">G2W53_035207</name>
</gene>
<dbReference type="Proteomes" id="UP000634136">
    <property type="component" value="Unassembled WGS sequence"/>
</dbReference>
<name>A0A834SR27_9FABA</name>
<accession>A0A834SR27</accession>
<dbReference type="AlphaFoldDB" id="A0A834SR27"/>
<keyword evidence="3" id="KW-1185">Reference proteome</keyword>
<sequence>MRKWWLLVADTNKHQPFLAKLEQEPAQKDTDEEETLHHHVPKNNTLVRKKETMVMRLTREMDARLPPSMTGAGARPARAAKRREKAGLLEKHSSTCERRSHQTHGVCLTMTRNSKNSSRRTKKLVLGQATAYLGESSVESPIPTPN</sequence>
<organism evidence="2 3">
    <name type="scientific">Senna tora</name>
    <dbReference type="NCBI Taxonomy" id="362788"/>
    <lineage>
        <taxon>Eukaryota</taxon>
        <taxon>Viridiplantae</taxon>
        <taxon>Streptophyta</taxon>
        <taxon>Embryophyta</taxon>
        <taxon>Tracheophyta</taxon>
        <taxon>Spermatophyta</taxon>
        <taxon>Magnoliopsida</taxon>
        <taxon>eudicotyledons</taxon>
        <taxon>Gunneridae</taxon>
        <taxon>Pentapetalae</taxon>
        <taxon>rosids</taxon>
        <taxon>fabids</taxon>
        <taxon>Fabales</taxon>
        <taxon>Fabaceae</taxon>
        <taxon>Caesalpinioideae</taxon>
        <taxon>Cassia clade</taxon>
        <taxon>Senna</taxon>
    </lineage>
</organism>
<dbReference type="EMBL" id="JAAIUW010000011">
    <property type="protein sequence ID" value="KAF7808464.1"/>
    <property type="molecule type" value="Genomic_DNA"/>
</dbReference>
<evidence type="ECO:0000313" key="3">
    <source>
        <dbReference type="Proteomes" id="UP000634136"/>
    </source>
</evidence>
<evidence type="ECO:0000313" key="2">
    <source>
        <dbReference type="EMBL" id="KAF7808464.1"/>
    </source>
</evidence>
<feature type="region of interest" description="Disordered" evidence="1">
    <location>
        <begin position="60"/>
        <end position="103"/>
    </location>
</feature>
<feature type="region of interest" description="Disordered" evidence="1">
    <location>
        <begin position="23"/>
        <end position="46"/>
    </location>
</feature>
<proteinExistence type="predicted"/>